<keyword evidence="1" id="KW-1133">Transmembrane helix</keyword>
<reference evidence="3" key="1">
    <citation type="journal article" date="2013" name="Genome Announc.">
        <title>Draft genome sequence of Neofusicoccum parvum isolate UCR-NP2, a fungal vascular pathogen associated with grapevine cankers.</title>
        <authorList>
            <person name="Blanco-Ulate B."/>
            <person name="Rolshausen P."/>
            <person name="Cantu D."/>
        </authorList>
    </citation>
    <scope>NUCLEOTIDE SEQUENCE [LARGE SCALE GENOMIC DNA]</scope>
    <source>
        <strain evidence="3">UCR-NP2</strain>
    </source>
</reference>
<name>R1GAV6_BOTPV</name>
<organism evidence="2 3">
    <name type="scientific">Botryosphaeria parva (strain UCR-NP2)</name>
    <name type="common">Grapevine canker fungus</name>
    <name type="synonym">Neofusicoccum parvum</name>
    <dbReference type="NCBI Taxonomy" id="1287680"/>
    <lineage>
        <taxon>Eukaryota</taxon>
        <taxon>Fungi</taxon>
        <taxon>Dikarya</taxon>
        <taxon>Ascomycota</taxon>
        <taxon>Pezizomycotina</taxon>
        <taxon>Dothideomycetes</taxon>
        <taxon>Dothideomycetes incertae sedis</taxon>
        <taxon>Botryosphaeriales</taxon>
        <taxon>Botryosphaeriaceae</taxon>
        <taxon>Neofusicoccum</taxon>
    </lineage>
</organism>
<gene>
    <name evidence="2" type="ORF">UCRNP2_7941</name>
</gene>
<feature type="transmembrane region" description="Helical" evidence="1">
    <location>
        <begin position="12"/>
        <end position="36"/>
    </location>
</feature>
<dbReference type="AlphaFoldDB" id="R1GAV6"/>
<proteinExistence type="predicted"/>
<sequence>MKVDALTYENVYIIWTVLKLCAFGAVLSAGWLAVGYSQGGGAAPWKLAESIDAIAAAHGKDEAARYLGTVALAPATKIWDMAQLAAAKVLPRPDFHAWAVTSLLPYLYVGAHGVFPNVTDAQLRGTMKSRMGLADEA</sequence>
<dbReference type="STRING" id="1287680.R1GAV6"/>
<protein>
    <submittedName>
        <fullName evidence="2">Putative lipase secreted protein</fullName>
    </submittedName>
</protein>
<keyword evidence="1" id="KW-0472">Membrane</keyword>
<dbReference type="OrthoDB" id="5382058at2759"/>
<evidence type="ECO:0000313" key="3">
    <source>
        <dbReference type="Proteomes" id="UP000013521"/>
    </source>
</evidence>
<evidence type="ECO:0000256" key="1">
    <source>
        <dbReference type="SAM" id="Phobius"/>
    </source>
</evidence>
<evidence type="ECO:0000313" key="2">
    <source>
        <dbReference type="EMBL" id="EOD45341.1"/>
    </source>
</evidence>
<dbReference type="KEGG" id="npa:UCRNP2_7941"/>
<dbReference type="Proteomes" id="UP000013521">
    <property type="component" value="Unassembled WGS sequence"/>
</dbReference>
<dbReference type="EMBL" id="KB916611">
    <property type="protein sequence ID" value="EOD45341.1"/>
    <property type="molecule type" value="Genomic_DNA"/>
</dbReference>
<dbReference type="HOGENOM" id="CLU_1864827_0_0_1"/>
<keyword evidence="1" id="KW-0812">Transmembrane</keyword>
<accession>R1GAV6</accession>